<evidence type="ECO:0000313" key="3">
    <source>
        <dbReference type="Proteomes" id="UP001152523"/>
    </source>
</evidence>
<accession>A0AAV0EX33</accession>
<evidence type="ECO:0000313" key="2">
    <source>
        <dbReference type="EMBL" id="CAH9127776.1"/>
    </source>
</evidence>
<keyword evidence="3" id="KW-1185">Reference proteome</keyword>
<gene>
    <name evidence="2" type="ORF">CEPIT_LOCUS28589</name>
    <name evidence="1" type="ORF">CEPIT_LOCUS8208</name>
</gene>
<reference evidence="2" key="1">
    <citation type="submission" date="2022-07" db="EMBL/GenBank/DDBJ databases">
        <authorList>
            <person name="Macas J."/>
            <person name="Novak P."/>
            <person name="Neumann P."/>
        </authorList>
    </citation>
    <scope>NUCLEOTIDE SEQUENCE</scope>
</reference>
<comment type="caution">
    <text evidence="2">The sequence shown here is derived from an EMBL/GenBank/DDBJ whole genome shotgun (WGS) entry which is preliminary data.</text>
</comment>
<organism evidence="2 3">
    <name type="scientific">Cuscuta epithymum</name>
    <dbReference type="NCBI Taxonomy" id="186058"/>
    <lineage>
        <taxon>Eukaryota</taxon>
        <taxon>Viridiplantae</taxon>
        <taxon>Streptophyta</taxon>
        <taxon>Embryophyta</taxon>
        <taxon>Tracheophyta</taxon>
        <taxon>Spermatophyta</taxon>
        <taxon>Magnoliopsida</taxon>
        <taxon>eudicotyledons</taxon>
        <taxon>Gunneridae</taxon>
        <taxon>Pentapetalae</taxon>
        <taxon>asterids</taxon>
        <taxon>lamiids</taxon>
        <taxon>Solanales</taxon>
        <taxon>Convolvulaceae</taxon>
        <taxon>Cuscuteae</taxon>
        <taxon>Cuscuta</taxon>
        <taxon>Cuscuta subgen. Cuscuta</taxon>
    </lineage>
</organism>
<name>A0AAV0EX33_9ASTE</name>
<dbReference type="AlphaFoldDB" id="A0AAV0EX33"/>
<dbReference type="Proteomes" id="UP001152523">
    <property type="component" value="Unassembled WGS sequence"/>
</dbReference>
<protein>
    <submittedName>
        <fullName evidence="2">Uncharacterized protein</fullName>
    </submittedName>
</protein>
<proteinExistence type="predicted"/>
<dbReference type="EMBL" id="CAMAPF010000039">
    <property type="protein sequence ID" value="CAH9082656.1"/>
    <property type="molecule type" value="Genomic_DNA"/>
</dbReference>
<dbReference type="EMBL" id="CAMAPF010000948">
    <property type="protein sequence ID" value="CAH9127776.1"/>
    <property type="molecule type" value="Genomic_DNA"/>
</dbReference>
<evidence type="ECO:0000313" key="1">
    <source>
        <dbReference type="EMBL" id="CAH9082656.1"/>
    </source>
</evidence>
<sequence>MCFVSCFLPHCPPRNIRMHIQKDSPDVSEVGHPKPRRFNSDAAETVLGLPPLALYLPCSRLPLQIQPLKRRRNFAGERRSWARRKGFRGEIRRRAGMPDLFVRHRRRRGCEGVEVCTCFPRGLFG</sequence>